<keyword evidence="2" id="KW-1185">Reference proteome</keyword>
<dbReference type="InParanoid" id="A0A024G1D7"/>
<dbReference type="EMBL" id="CAIX01000008">
    <property type="protein sequence ID" value="CCI40356.1"/>
    <property type="molecule type" value="Genomic_DNA"/>
</dbReference>
<accession>A0A024G1D7</accession>
<evidence type="ECO:0000313" key="2">
    <source>
        <dbReference type="Proteomes" id="UP000053237"/>
    </source>
</evidence>
<organism evidence="1 2">
    <name type="scientific">Albugo candida</name>
    <dbReference type="NCBI Taxonomy" id="65357"/>
    <lineage>
        <taxon>Eukaryota</taxon>
        <taxon>Sar</taxon>
        <taxon>Stramenopiles</taxon>
        <taxon>Oomycota</taxon>
        <taxon>Peronosporomycetes</taxon>
        <taxon>Albuginales</taxon>
        <taxon>Albuginaceae</taxon>
        <taxon>Albugo</taxon>
    </lineage>
</organism>
<dbReference type="Proteomes" id="UP000053237">
    <property type="component" value="Unassembled WGS sequence"/>
</dbReference>
<evidence type="ECO:0000313" key="1">
    <source>
        <dbReference type="EMBL" id="CCI40356.1"/>
    </source>
</evidence>
<name>A0A024G1D7_9STRA</name>
<sequence length="125" mass="14584">MFLGLFSLDFDLVLKPCMKPDCKYRINAITEISVGHTPSLLFFSRWNNVTFSTNQLYPRWIFNQSKCINPNICTIANALWAVKSNRNSQRNELYPIRFSLQQVSFQRESTCKQQVFLHRIVASST</sequence>
<dbReference type="AlphaFoldDB" id="A0A024G1D7"/>
<gene>
    <name evidence="1" type="ORF">BN9_011400</name>
</gene>
<comment type="caution">
    <text evidence="1">The sequence shown here is derived from an EMBL/GenBank/DDBJ whole genome shotgun (WGS) entry which is preliminary data.</text>
</comment>
<proteinExistence type="predicted"/>
<reference evidence="1 2" key="1">
    <citation type="submission" date="2012-05" db="EMBL/GenBank/DDBJ databases">
        <title>Recombination and specialization in a pathogen metapopulation.</title>
        <authorList>
            <person name="Gardiner A."/>
            <person name="Kemen E."/>
            <person name="Schultz-Larsen T."/>
            <person name="MacLean D."/>
            <person name="Van Oosterhout C."/>
            <person name="Jones J.D.G."/>
        </authorList>
    </citation>
    <scope>NUCLEOTIDE SEQUENCE [LARGE SCALE GENOMIC DNA]</scope>
    <source>
        <strain evidence="1 2">Ac Nc2</strain>
    </source>
</reference>
<protein>
    <submittedName>
        <fullName evidence="1">Uncharacterized protein</fullName>
    </submittedName>
</protein>